<organism evidence="1 2">
    <name type="scientific">Azospirillum doebereinerae</name>
    <dbReference type="NCBI Taxonomy" id="92933"/>
    <lineage>
        <taxon>Bacteria</taxon>
        <taxon>Pseudomonadati</taxon>
        <taxon>Pseudomonadota</taxon>
        <taxon>Alphaproteobacteria</taxon>
        <taxon>Rhodospirillales</taxon>
        <taxon>Azospirillaceae</taxon>
        <taxon>Azospirillum</taxon>
    </lineage>
</organism>
<dbReference type="EMBL" id="RZIJ01000016">
    <property type="protein sequence ID" value="RUQ67788.1"/>
    <property type="molecule type" value="Genomic_DNA"/>
</dbReference>
<name>A0A3S0WKB7_9PROT</name>
<dbReference type="PROSITE" id="PS51318">
    <property type="entry name" value="TAT"/>
    <property type="match status" value="1"/>
</dbReference>
<dbReference type="PIRSF" id="PIRSF028101">
    <property type="entry name" value="UCP028101"/>
    <property type="match status" value="1"/>
</dbReference>
<dbReference type="InterPro" id="IPR008311">
    <property type="entry name" value="UCP028101"/>
</dbReference>
<dbReference type="AlphaFoldDB" id="A0A3S0WKB7"/>
<dbReference type="RefSeq" id="WP_127000797.1">
    <property type="nucleotide sequence ID" value="NZ_CP173194.1"/>
</dbReference>
<dbReference type="OrthoDB" id="5624218at2"/>
<evidence type="ECO:0000313" key="1">
    <source>
        <dbReference type="EMBL" id="RUQ67788.1"/>
    </source>
</evidence>
<keyword evidence="2" id="KW-1185">Reference proteome</keyword>
<evidence type="ECO:0000313" key="2">
    <source>
        <dbReference type="Proteomes" id="UP000280346"/>
    </source>
</evidence>
<dbReference type="Proteomes" id="UP000280346">
    <property type="component" value="Unassembled WGS sequence"/>
</dbReference>
<sequence>MTLNRRNIMGLLGGGALGSGLLDAFSGLARALGAGGKPVYLNAYATAGATPDFGVAGLGEAGAVLFTTPTPGRAHAIEPHPTRAEAVAFARRPGRWFMPLSLTDGAPGAVVKAPDDRRFTGHGVFSADGALLYVAEDDVPNEVGAIGVYDANDGYRRLGALPTHGLGPHELLLMADGAVLAVANGGVITHPDTGRAKLNLDEMDSSLTYVEAATGRLIDKARLPAEHSNLGMRHIALLDDGAIAFGVQDERPNGELQPLTGTHKPGGPAPRLFDAPEDLLITLDGYIGSVASDGKVLAASSPKGGLIALWDGASGDWLGSTKLPDGCGLAAGREGFVATSGLGVIETLSARDAAAAAERRTPAYRWDNHLTRV</sequence>
<comment type="caution">
    <text evidence="1">The sequence shown here is derived from an EMBL/GenBank/DDBJ whole genome shotgun (WGS) entry which is preliminary data.</text>
</comment>
<reference evidence="1 2" key="1">
    <citation type="submission" date="2018-12" db="EMBL/GenBank/DDBJ databases">
        <authorList>
            <person name="Yang Y."/>
        </authorList>
    </citation>
    <scope>NUCLEOTIDE SEQUENCE [LARGE SCALE GENOMIC DNA]</scope>
    <source>
        <strain evidence="1 2">GSF71</strain>
    </source>
</reference>
<protein>
    <submittedName>
        <fullName evidence="1">DUF1513 domain-containing protein</fullName>
    </submittedName>
</protein>
<dbReference type="Pfam" id="PF07433">
    <property type="entry name" value="DUF1513"/>
    <property type="match status" value="1"/>
</dbReference>
<dbReference type="SUPFAM" id="SSF50969">
    <property type="entry name" value="YVTN repeat-like/Quinoprotein amine dehydrogenase"/>
    <property type="match status" value="1"/>
</dbReference>
<gene>
    <name evidence="1" type="ORF">EJ913_19115</name>
</gene>
<dbReference type="Gene3D" id="2.130.10.10">
    <property type="entry name" value="YVTN repeat-like/Quinoprotein amine dehydrogenase"/>
    <property type="match status" value="1"/>
</dbReference>
<accession>A0A3S0WKB7</accession>
<proteinExistence type="predicted"/>
<dbReference type="InterPro" id="IPR006311">
    <property type="entry name" value="TAT_signal"/>
</dbReference>
<dbReference type="InterPro" id="IPR015943">
    <property type="entry name" value="WD40/YVTN_repeat-like_dom_sf"/>
</dbReference>
<dbReference type="InterPro" id="IPR011044">
    <property type="entry name" value="Quino_amine_DH_bsu"/>
</dbReference>